<dbReference type="EMBL" id="WJBC01000014">
    <property type="protein sequence ID" value="MBC3804777.1"/>
    <property type="molecule type" value="Genomic_DNA"/>
</dbReference>
<organism evidence="2 3">
    <name type="scientific">Acetobacterium fimetarium</name>
    <dbReference type="NCBI Taxonomy" id="52691"/>
    <lineage>
        <taxon>Bacteria</taxon>
        <taxon>Bacillati</taxon>
        <taxon>Bacillota</taxon>
        <taxon>Clostridia</taxon>
        <taxon>Eubacteriales</taxon>
        <taxon>Eubacteriaceae</taxon>
        <taxon>Acetobacterium</taxon>
    </lineage>
</organism>
<sequence length="360" mass="40639">MRFVPTSCLREGMVLGNNLLGKNGELVLAHDVTLTTDFIHRIKQLNYNGIYVEDAISRDLEIASIIDDRVKAKTVSCIKDVFICAEKTNTITKQKFTEMQNQIETIIDEILNNKSTMINMIDLKVFDDYTYFHSVNVAVLSIVLGVSMGLKKQALSDLGIGAILHDIGKIFISKQILCKNGMLTDDEFGAIKKHSQYGYDYIKKEFNMSHSARLGILDHHEKYEGGGYPNSSIGDEISLFGRIISIADVYDAMTSDRSYRKAIIPSEVIEYIMGNSETIFDPELVDIFIKKIAPYPTGTCVELSNGLTGIVIENYENYCMRPKIRIYKDKKKDIEMYDINLADKDFLNVTITKVVDLSLT</sequence>
<dbReference type="PROSITE" id="PS51832">
    <property type="entry name" value="HD_GYP"/>
    <property type="match status" value="1"/>
</dbReference>
<dbReference type="SMART" id="SM00471">
    <property type="entry name" value="HDc"/>
    <property type="match status" value="1"/>
</dbReference>
<name>A0ABR6WW03_9FIRM</name>
<dbReference type="Pfam" id="PF13487">
    <property type="entry name" value="HD_5"/>
    <property type="match status" value="1"/>
</dbReference>
<gene>
    <name evidence="2" type="ORF">GH808_10080</name>
</gene>
<keyword evidence="3" id="KW-1185">Reference proteome</keyword>
<reference evidence="2 3" key="1">
    <citation type="journal article" date="2020" name="mSystems">
        <title>Defining Genomic and Predicted Metabolic Features of the Acetobacterium Genus.</title>
        <authorList>
            <person name="Ross D.E."/>
            <person name="Marshall C.W."/>
            <person name="Gulliver D."/>
            <person name="May H.D."/>
            <person name="Norman R.S."/>
        </authorList>
    </citation>
    <scope>NUCLEOTIDE SEQUENCE [LARGE SCALE GENOMIC DNA]</scope>
    <source>
        <strain evidence="2 3">DSM 8238</strain>
    </source>
</reference>
<evidence type="ECO:0000313" key="2">
    <source>
        <dbReference type="EMBL" id="MBC3804777.1"/>
    </source>
</evidence>
<feature type="domain" description="HD-GYP" evidence="1">
    <location>
        <begin position="108"/>
        <end position="304"/>
    </location>
</feature>
<proteinExistence type="predicted"/>
<protein>
    <submittedName>
        <fullName evidence="2">HD domain-containing protein</fullName>
    </submittedName>
</protein>
<evidence type="ECO:0000259" key="1">
    <source>
        <dbReference type="PROSITE" id="PS51832"/>
    </source>
</evidence>
<dbReference type="Gene3D" id="1.10.3210.10">
    <property type="entry name" value="Hypothetical protein af1432"/>
    <property type="match status" value="1"/>
</dbReference>
<dbReference type="InterPro" id="IPR037522">
    <property type="entry name" value="HD_GYP_dom"/>
</dbReference>
<dbReference type="CDD" id="cd00077">
    <property type="entry name" value="HDc"/>
    <property type="match status" value="1"/>
</dbReference>
<accession>A0ABR6WW03</accession>
<dbReference type="InterPro" id="IPR003607">
    <property type="entry name" value="HD/PDEase_dom"/>
</dbReference>
<dbReference type="PANTHER" id="PTHR43155">
    <property type="entry name" value="CYCLIC DI-GMP PHOSPHODIESTERASE PA4108-RELATED"/>
    <property type="match status" value="1"/>
</dbReference>
<dbReference type="SUPFAM" id="SSF109604">
    <property type="entry name" value="HD-domain/PDEase-like"/>
    <property type="match status" value="1"/>
</dbReference>
<dbReference type="Proteomes" id="UP000603234">
    <property type="component" value="Unassembled WGS sequence"/>
</dbReference>
<dbReference type="PANTHER" id="PTHR43155:SF2">
    <property type="entry name" value="CYCLIC DI-GMP PHOSPHODIESTERASE PA4108"/>
    <property type="match status" value="1"/>
</dbReference>
<evidence type="ECO:0000313" key="3">
    <source>
        <dbReference type="Proteomes" id="UP000603234"/>
    </source>
</evidence>
<comment type="caution">
    <text evidence="2">The sequence shown here is derived from an EMBL/GenBank/DDBJ whole genome shotgun (WGS) entry which is preliminary data.</text>
</comment>